<dbReference type="Gene3D" id="3.20.20.450">
    <property type="entry name" value="EAL domain"/>
    <property type="match status" value="1"/>
</dbReference>
<dbReference type="PANTHER" id="PTHR33121">
    <property type="entry name" value="CYCLIC DI-GMP PHOSPHODIESTERASE PDEF"/>
    <property type="match status" value="1"/>
</dbReference>
<dbReference type="PANTHER" id="PTHR33121:SF70">
    <property type="entry name" value="SIGNALING PROTEIN YKOW"/>
    <property type="match status" value="1"/>
</dbReference>
<dbReference type="Pfam" id="PF00563">
    <property type="entry name" value="EAL"/>
    <property type="match status" value="1"/>
</dbReference>
<evidence type="ECO:0000259" key="2">
    <source>
        <dbReference type="PROSITE" id="PS50887"/>
    </source>
</evidence>
<name>A0A7X2NE27_9FIRM</name>
<feature type="domain" description="EAL" evidence="1">
    <location>
        <begin position="329"/>
        <end position="581"/>
    </location>
</feature>
<dbReference type="Gene3D" id="3.30.450.20">
    <property type="entry name" value="PAS domain"/>
    <property type="match status" value="2"/>
</dbReference>
<dbReference type="InterPro" id="IPR000160">
    <property type="entry name" value="GGDEF_dom"/>
</dbReference>
<dbReference type="InterPro" id="IPR001633">
    <property type="entry name" value="EAL_dom"/>
</dbReference>
<gene>
    <name evidence="3" type="ORF">FYJ52_00440</name>
</gene>
<dbReference type="Gene3D" id="3.30.70.270">
    <property type="match status" value="2"/>
</dbReference>
<dbReference type="CDD" id="cd01949">
    <property type="entry name" value="GGDEF"/>
    <property type="match status" value="1"/>
</dbReference>
<dbReference type="AlphaFoldDB" id="A0A7X2NE27"/>
<evidence type="ECO:0000313" key="4">
    <source>
        <dbReference type="Proteomes" id="UP000461754"/>
    </source>
</evidence>
<dbReference type="CDD" id="cd01948">
    <property type="entry name" value="EAL"/>
    <property type="match status" value="1"/>
</dbReference>
<dbReference type="PROSITE" id="PS50883">
    <property type="entry name" value="EAL"/>
    <property type="match status" value="1"/>
</dbReference>
<dbReference type="InterPro" id="IPR035965">
    <property type="entry name" value="PAS-like_dom_sf"/>
</dbReference>
<dbReference type="SUPFAM" id="SSF55785">
    <property type="entry name" value="PYP-like sensor domain (PAS domain)"/>
    <property type="match status" value="1"/>
</dbReference>
<evidence type="ECO:0000259" key="1">
    <source>
        <dbReference type="PROSITE" id="PS50883"/>
    </source>
</evidence>
<feature type="domain" description="GGDEF" evidence="2">
    <location>
        <begin position="1024"/>
        <end position="1149"/>
    </location>
</feature>
<dbReference type="SUPFAM" id="SSF141868">
    <property type="entry name" value="EAL domain-like"/>
    <property type="match status" value="1"/>
</dbReference>
<accession>A0A7X2NE27</accession>
<sequence length="1149" mass="128782">MKFEGDVPVKPYTFSPETRAFIEHIPIALAIYQYVDGTITPLLVSQAYLALFGHAGFESARYTLRTDLYHNVHPEDIPRMEAASLAFAKTPNGGTYDMLFRNKRADQADYHIIHGTGQYIKIDGTPMAFITYTDETAGSENDQMVKAVLSTLSAQYAPTESPAYHAHFDQLTGLANMAHFLERAGDGIKRIQETGGTPVLMYFDLRDLKTYNRRMGFDAGDRQICALAELIGRYFGRDCAARFESDHFAAYAENRHLESRLQALFAQMKAHGQGANLAVKVGLYALPDDDTRLGEACDRARQAAAAIPNGEDSAFLWFDDRLRIENALRTYIIRHLGEAMAHGWIKVYYQPVVRAMTQTVCNGEALVRWIDPVHGPLSPGQFIPVLEETGQITELDLYVFEQVCQDHVRLKADGHIPIPVSINLSRRDFLQDDLPETLDQISSAYGVPREFTNLEITESAFVTQINKVEPIIRRLHQLGYHIWMDDFGTGYSSLSVLKKYAFDELKIDMSFLADFDDKAKTLLTAIVRMAKDLDISTLAEGVETEAQFNFLKKIGCEKIQGYYFARPMPIDDLGDHFKTRGIRVEPTKWRAYFTRLSRIDTLTDEPLCIVNDDGTTFDILFANDAYKAALHKDHVDDLLAWQRVINTPGEPIHTLHRHYADQQLRRLPGPQTTLYPSGDHYMQLTGTVAAVQDDHYLYTLQIRYVSLNVDDTQQVRFETTSELYYACRDIAHYDLNAHTVAGLKSSLYSQPMGVGVEHHDVDAVVAAWIKAFCYPPDRARFAAFMDLNTLQARLKENGGRPLTGLFRSLTPEGDYKWRFHLILPVERSGFSWAVHVTLDADVSSKGILEVADALDAESAPEDTGISAALLWNNLILNAKRMYFWKDTHRRFLGASQSFCDYFGVKHLGELLGKTDEDMGWHIDPGPFKQDEEAVLTAGKKLYCRRGHCLVGGTNRDIIASKVPVYQDGKIVGLLGSVVDAEASFAFFSEEHRLAATDPVTGLANTRGLSDGLQAYLEEHWRTGAPFAMLDITVPEYREVVDLYGAASGNALLKRVGAAITNCAGHRCVVGRTQGSHFALITAFTCKEEVRALALNIRGAITAMRQTGPWRGDLKPVITATYADMVIAEQNTYLKNLAQVILNTHDHETI</sequence>
<dbReference type="GO" id="GO:0071111">
    <property type="term" value="F:cyclic-guanylate-specific phosphodiesterase activity"/>
    <property type="evidence" value="ECO:0007669"/>
    <property type="project" value="InterPro"/>
</dbReference>
<organism evidence="3 4">
    <name type="scientific">Pseudoramibacter porci</name>
    <dbReference type="NCBI Taxonomy" id="2606631"/>
    <lineage>
        <taxon>Bacteria</taxon>
        <taxon>Bacillati</taxon>
        <taxon>Bacillota</taxon>
        <taxon>Clostridia</taxon>
        <taxon>Eubacteriales</taxon>
        <taxon>Eubacteriaceae</taxon>
        <taxon>Pseudoramibacter</taxon>
    </lineage>
</organism>
<dbReference type="PROSITE" id="PS50887">
    <property type="entry name" value="GGDEF"/>
    <property type="match status" value="2"/>
</dbReference>
<dbReference type="Proteomes" id="UP000461754">
    <property type="component" value="Unassembled WGS sequence"/>
</dbReference>
<proteinExistence type="predicted"/>
<dbReference type="InterPro" id="IPR029787">
    <property type="entry name" value="Nucleotide_cyclase"/>
</dbReference>
<dbReference type="SMART" id="SM00267">
    <property type="entry name" value="GGDEF"/>
    <property type="match status" value="2"/>
</dbReference>
<dbReference type="EMBL" id="VUMO01000001">
    <property type="protein sequence ID" value="MSS18888.1"/>
    <property type="molecule type" value="Genomic_DNA"/>
</dbReference>
<dbReference type="SUPFAM" id="SSF55073">
    <property type="entry name" value="Nucleotide cyclase"/>
    <property type="match status" value="2"/>
</dbReference>
<comment type="caution">
    <text evidence="3">The sequence shown here is derived from an EMBL/GenBank/DDBJ whole genome shotgun (WGS) entry which is preliminary data.</text>
</comment>
<dbReference type="InterPro" id="IPR050706">
    <property type="entry name" value="Cyclic-di-GMP_PDE-like"/>
</dbReference>
<dbReference type="Pfam" id="PF00990">
    <property type="entry name" value="GGDEF"/>
    <property type="match status" value="2"/>
</dbReference>
<keyword evidence="4" id="KW-1185">Reference proteome</keyword>
<dbReference type="InterPro" id="IPR043128">
    <property type="entry name" value="Rev_trsase/Diguanyl_cyclase"/>
</dbReference>
<feature type="domain" description="GGDEF" evidence="2">
    <location>
        <begin position="196"/>
        <end position="320"/>
    </location>
</feature>
<evidence type="ECO:0000313" key="3">
    <source>
        <dbReference type="EMBL" id="MSS18888.1"/>
    </source>
</evidence>
<reference evidence="3 4" key="1">
    <citation type="submission" date="2019-08" db="EMBL/GenBank/DDBJ databases">
        <title>In-depth cultivation of the pig gut microbiome towards novel bacterial diversity and tailored functional studies.</title>
        <authorList>
            <person name="Wylensek D."/>
            <person name="Hitch T.C.A."/>
            <person name="Clavel T."/>
        </authorList>
    </citation>
    <scope>NUCLEOTIDE SEQUENCE [LARGE SCALE GENOMIC DNA]</scope>
    <source>
        <strain evidence="3 4">RF-744-FAT-4</strain>
    </source>
</reference>
<dbReference type="SMART" id="SM00052">
    <property type="entry name" value="EAL"/>
    <property type="match status" value="1"/>
</dbReference>
<dbReference type="InterPro" id="IPR035919">
    <property type="entry name" value="EAL_sf"/>
</dbReference>
<protein>
    <submittedName>
        <fullName evidence="3">EAL domain-containing protein</fullName>
    </submittedName>
</protein>